<evidence type="ECO:0000313" key="1">
    <source>
        <dbReference type="EMBL" id="OGD84988.1"/>
    </source>
</evidence>
<dbReference type="Proteomes" id="UP000177921">
    <property type="component" value="Unassembled WGS sequence"/>
</dbReference>
<organism evidence="1 2">
    <name type="scientific">Candidatus Collierbacteria bacterium RIFOXYD1_FULL_46_26</name>
    <dbReference type="NCBI Taxonomy" id="1817732"/>
    <lineage>
        <taxon>Bacteria</taxon>
        <taxon>Candidatus Collieribacteriota</taxon>
    </lineage>
</organism>
<comment type="caution">
    <text evidence="1">The sequence shown here is derived from an EMBL/GenBank/DDBJ whole genome shotgun (WGS) entry which is preliminary data.</text>
</comment>
<dbReference type="AlphaFoldDB" id="A0A1F5FZE7"/>
<evidence type="ECO:0008006" key="3">
    <source>
        <dbReference type="Google" id="ProtNLM"/>
    </source>
</evidence>
<sequence>MDECKEVIEKNGQIFALIFRKNSRPDGVNFLTPDDYTLQLGMIGHPKGRHIRDHIHNPGIHYKVDTTQEFLYIEKGKIKATIYDFGWNVIKEVILNEGDILLQVSGGHGFDVLEPCYLIEVKQGPFPGDKLMKFYKDDPQ</sequence>
<protein>
    <recommendedName>
        <fullName evidence="3">Cupin 2 conserved barrel domain-containing protein</fullName>
    </recommendedName>
</protein>
<dbReference type="EMBL" id="MFAR01000019">
    <property type="protein sequence ID" value="OGD84988.1"/>
    <property type="molecule type" value="Genomic_DNA"/>
</dbReference>
<accession>A0A1F5FZE7</accession>
<proteinExistence type="predicted"/>
<dbReference type="SUPFAM" id="SSF51182">
    <property type="entry name" value="RmlC-like cupins"/>
    <property type="match status" value="1"/>
</dbReference>
<dbReference type="InterPro" id="IPR011051">
    <property type="entry name" value="RmlC_Cupin_sf"/>
</dbReference>
<evidence type="ECO:0000313" key="2">
    <source>
        <dbReference type="Proteomes" id="UP000177921"/>
    </source>
</evidence>
<name>A0A1F5FZE7_9BACT</name>
<reference evidence="1 2" key="1">
    <citation type="journal article" date="2016" name="Nat. Commun.">
        <title>Thousands of microbial genomes shed light on interconnected biogeochemical processes in an aquifer system.</title>
        <authorList>
            <person name="Anantharaman K."/>
            <person name="Brown C.T."/>
            <person name="Hug L.A."/>
            <person name="Sharon I."/>
            <person name="Castelle C.J."/>
            <person name="Probst A.J."/>
            <person name="Thomas B.C."/>
            <person name="Singh A."/>
            <person name="Wilkins M.J."/>
            <person name="Karaoz U."/>
            <person name="Brodie E.L."/>
            <person name="Williams K.H."/>
            <person name="Hubbard S.S."/>
            <person name="Banfield J.F."/>
        </authorList>
    </citation>
    <scope>NUCLEOTIDE SEQUENCE [LARGE SCALE GENOMIC DNA]</scope>
</reference>
<gene>
    <name evidence="1" type="ORF">A2618_02610</name>
</gene>